<comment type="caution">
    <text evidence="1">The sequence shown here is derived from an EMBL/GenBank/DDBJ whole genome shotgun (WGS) entry which is preliminary data.</text>
</comment>
<dbReference type="AlphaFoldDB" id="A0A0F9BVQ2"/>
<sequence>MSSLYEFTIAEIAMHLEERAFGPDHTLELTETAWHLEHPLRCRLMQYQEVSKTMLSLRESCAVNHAMEHGLANSIKDSSGLGRFVLGPEAIAKMTLYSSVIELFTKESDDSVESATLAEFAAERWRAHQKHGENSQEGNDWDSAKSLTILVEEVGEVAKVFNERDLGNLTDVQAQQELRKELIQTGAMCLVWIINIEETDDE</sequence>
<reference evidence="1" key="1">
    <citation type="journal article" date="2015" name="Nature">
        <title>Complex archaea that bridge the gap between prokaryotes and eukaryotes.</title>
        <authorList>
            <person name="Spang A."/>
            <person name="Saw J.H."/>
            <person name="Jorgensen S.L."/>
            <person name="Zaremba-Niedzwiedzka K."/>
            <person name="Martijn J."/>
            <person name="Lind A.E."/>
            <person name="van Eijk R."/>
            <person name="Schleper C."/>
            <person name="Guy L."/>
            <person name="Ettema T.J."/>
        </authorList>
    </citation>
    <scope>NUCLEOTIDE SEQUENCE</scope>
</reference>
<proteinExistence type="predicted"/>
<protein>
    <submittedName>
        <fullName evidence="1">Uncharacterized protein</fullName>
    </submittedName>
</protein>
<gene>
    <name evidence="1" type="ORF">LCGC14_2399690</name>
</gene>
<accession>A0A0F9BVQ2</accession>
<organism evidence="1">
    <name type="scientific">marine sediment metagenome</name>
    <dbReference type="NCBI Taxonomy" id="412755"/>
    <lineage>
        <taxon>unclassified sequences</taxon>
        <taxon>metagenomes</taxon>
        <taxon>ecological metagenomes</taxon>
    </lineage>
</organism>
<dbReference type="EMBL" id="LAZR01036003">
    <property type="protein sequence ID" value="KKL26000.1"/>
    <property type="molecule type" value="Genomic_DNA"/>
</dbReference>
<name>A0A0F9BVQ2_9ZZZZ</name>
<evidence type="ECO:0000313" key="1">
    <source>
        <dbReference type="EMBL" id="KKL26000.1"/>
    </source>
</evidence>